<keyword evidence="4 8" id="KW-0378">Hydrolase</keyword>
<accession>A0AA48HNS2</accession>
<dbReference type="PANTHER" id="PTHR13604:SF0">
    <property type="entry name" value="ABASIC SITE PROCESSING PROTEIN HMCES"/>
    <property type="match status" value="1"/>
</dbReference>
<evidence type="ECO:0000256" key="1">
    <source>
        <dbReference type="ARBA" id="ARBA00008136"/>
    </source>
</evidence>
<evidence type="ECO:0000256" key="6">
    <source>
        <dbReference type="ARBA" id="ARBA00023125"/>
    </source>
</evidence>
<name>A0AA48HNS2_9ALTE</name>
<keyword evidence="5" id="KW-0190">Covalent protein-DNA linkage</keyword>
<evidence type="ECO:0000256" key="4">
    <source>
        <dbReference type="ARBA" id="ARBA00022801"/>
    </source>
</evidence>
<dbReference type="InterPro" id="IPR036590">
    <property type="entry name" value="SRAP-like"/>
</dbReference>
<evidence type="ECO:0000256" key="5">
    <source>
        <dbReference type="ARBA" id="ARBA00023124"/>
    </source>
</evidence>
<dbReference type="InterPro" id="IPR003738">
    <property type="entry name" value="SRAP"/>
</dbReference>
<dbReference type="GO" id="GO:0016829">
    <property type="term" value="F:lyase activity"/>
    <property type="evidence" value="ECO:0007669"/>
    <property type="project" value="UniProtKB-KW"/>
</dbReference>
<dbReference type="AlphaFoldDB" id="A0AA48HNS2"/>
<evidence type="ECO:0000313" key="10">
    <source>
        <dbReference type="Proteomes" id="UP001333710"/>
    </source>
</evidence>
<dbReference type="GO" id="GO:0008233">
    <property type="term" value="F:peptidase activity"/>
    <property type="evidence" value="ECO:0007669"/>
    <property type="project" value="UniProtKB-KW"/>
</dbReference>
<evidence type="ECO:0000256" key="2">
    <source>
        <dbReference type="ARBA" id="ARBA00022670"/>
    </source>
</evidence>
<keyword evidence="7" id="KW-0456">Lyase</keyword>
<keyword evidence="2 8" id="KW-0645">Protease</keyword>
<evidence type="ECO:0000256" key="8">
    <source>
        <dbReference type="RuleBase" id="RU364100"/>
    </source>
</evidence>
<dbReference type="Gene3D" id="3.90.1680.10">
    <property type="entry name" value="SOS response associated peptidase-like"/>
    <property type="match status" value="1"/>
</dbReference>
<dbReference type="Proteomes" id="UP001333710">
    <property type="component" value="Chromosome"/>
</dbReference>
<evidence type="ECO:0000256" key="7">
    <source>
        <dbReference type="ARBA" id="ARBA00023239"/>
    </source>
</evidence>
<dbReference type="EMBL" id="AP027272">
    <property type="protein sequence ID" value="BDX08186.1"/>
    <property type="molecule type" value="Genomic_DNA"/>
</dbReference>
<sequence>MCGRLNVTDAPGVRALCDTLDIELGYEPQIFQRYIGAASKVSIVREKNGKRIMENAIWWLLLEPTETGFKPSRYTSINTRYDSLNNPRKAGYRPFRQSRILIPVMGFGESEYKSGKLLHCHDMQAKEGGLLMAGLCKEWRHSGTGESITSCSVITLPPHPKLQNIHSKSTPMMFPQDSALIDAWLDGTNQQVEQFEPLLQPAIYQDLKIQQISKPSKFNDTLGEPFEIVAD</sequence>
<dbReference type="KEGG" id="pmaw:MACH26_37070"/>
<keyword evidence="3" id="KW-0227">DNA damage</keyword>
<comment type="similarity">
    <text evidence="1 8">Belongs to the SOS response-associated peptidase family.</text>
</comment>
<dbReference type="GO" id="GO:0006508">
    <property type="term" value="P:proteolysis"/>
    <property type="evidence" value="ECO:0007669"/>
    <property type="project" value="UniProtKB-KW"/>
</dbReference>
<dbReference type="EC" id="3.4.-.-" evidence="8"/>
<proteinExistence type="inferred from homology"/>
<gene>
    <name evidence="9" type="ORF">MACH26_37070</name>
</gene>
<dbReference type="RefSeq" id="WP_338294263.1">
    <property type="nucleotide sequence ID" value="NZ_AP027272.1"/>
</dbReference>
<dbReference type="PANTHER" id="PTHR13604">
    <property type="entry name" value="DC12-RELATED"/>
    <property type="match status" value="1"/>
</dbReference>
<dbReference type="GO" id="GO:0106300">
    <property type="term" value="P:protein-DNA covalent cross-linking repair"/>
    <property type="evidence" value="ECO:0007669"/>
    <property type="project" value="InterPro"/>
</dbReference>
<organism evidence="9 10">
    <name type="scientific">Planctobacterium marinum</name>
    <dbReference type="NCBI Taxonomy" id="1631968"/>
    <lineage>
        <taxon>Bacteria</taxon>
        <taxon>Pseudomonadati</taxon>
        <taxon>Pseudomonadota</taxon>
        <taxon>Gammaproteobacteria</taxon>
        <taxon>Alteromonadales</taxon>
        <taxon>Alteromonadaceae</taxon>
        <taxon>Planctobacterium</taxon>
    </lineage>
</organism>
<evidence type="ECO:0000256" key="3">
    <source>
        <dbReference type="ARBA" id="ARBA00022763"/>
    </source>
</evidence>
<dbReference type="Pfam" id="PF02586">
    <property type="entry name" value="SRAP"/>
    <property type="match status" value="1"/>
</dbReference>
<protein>
    <recommendedName>
        <fullName evidence="8">Abasic site processing protein</fullName>
        <ecNumber evidence="8">3.4.-.-</ecNumber>
    </recommendedName>
</protein>
<keyword evidence="6" id="KW-0238">DNA-binding</keyword>
<keyword evidence="10" id="KW-1185">Reference proteome</keyword>
<evidence type="ECO:0000313" key="9">
    <source>
        <dbReference type="EMBL" id="BDX08186.1"/>
    </source>
</evidence>
<reference evidence="9" key="1">
    <citation type="submission" date="2023-01" db="EMBL/GenBank/DDBJ databases">
        <title>Complete genome sequence of Planctobacterium marinum strain Dej080120_11.</title>
        <authorList>
            <person name="Ueki S."/>
            <person name="Maruyama F."/>
        </authorList>
    </citation>
    <scope>NUCLEOTIDE SEQUENCE</scope>
    <source>
        <strain evidence="9">Dej080120_11</strain>
    </source>
</reference>
<dbReference type="SUPFAM" id="SSF143081">
    <property type="entry name" value="BB1717-like"/>
    <property type="match status" value="1"/>
</dbReference>
<dbReference type="GO" id="GO:0003697">
    <property type="term" value="F:single-stranded DNA binding"/>
    <property type="evidence" value="ECO:0007669"/>
    <property type="project" value="InterPro"/>
</dbReference>